<keyword evidence="12" id="KW-0131">Cell cycle</keyword>
<dbReference type="GO" id="GO:0051301">
    <property type="term" value="P:cell division"/>
    <property type="evidence" value="ECO:0007669"/>
    <property type="project" value="UniProtKB-KW"/>
</dbReference>
<dbReference type="GO" id="GO:0009252">
    <property type="term" value="P:peptidoglycan biosynthetic process"/>
    <property type="evidence" value="ECO:0007669"/>
    <property type="project" value="UniProtKB-KW"/>
</dbReference>
<dbReference type="PANTHER" id="PTHR30474">
    <property type="entry name" value="CELL CYCLE PROTEIN"/>
    <property type="match status" value="1"/>
</dbReference>
<evidence type="ECO:0000256" key="13">
    <source>
        <dbReference type="ARBA" id="ARBA00023316"/>
    </source>
</evidence>
<evidence type="ECO:0000313" key="24">
    <source>
        <dbReference type="Proteomes" id="UP000189933"/>
    </source>
</evidence>
<comment type="function">
    <text evidence="21">Peptidoglycan polymerase that is essential for cell division.</text>
</comment>
<dbReference type="EC" id="2.4.99.28" evidence="19"/>
<keyword evidence="8" id="KW-0133">Cell shape</keyword>
<evidence type="ECO:0000256" key="18">
    <source>
        <dbReference type="ARBA" id="ARBA00041418"/>
    </source>
</evidence>
<dbReference type="GO" id="GO:0015648">
    <property type="term" value="F:lipid-linked peptidoglycan transporter activity"/>
    <property type="evidence" value="ECO:0007669"/>
    <property type="project" value="TreeGrafter"/>
</dbReference>
<feature type="transmembrane region" description="Helical" evidence="22">
    <location>
        <begin position="84"/>
        <end position="101"/>
    </location>
</feature>
<keyword evidence="3" id="KW-1003">Cell membrane</keyword>
<dbReference type="InterPro" id="IPR013437">
    <property type="entry name" value="FtsW"/>
</dbReference>
<evidence type="ECO:0000256" key="2">
    <source>
        <dbReference type="ARBA" id="ARBA00004752"/>
    </source>
</evidence>
<keyword evidence="24" id="KW-1185">Reference proteome</keyword>
<evidence type="ECO:0000313" key="23">
    <source>
        <dbReference type="EMBL" id="SJZ63480.1"/>
    </source>
</evidence>
<evidence type="ECO:0000256" key="6">
    <source>
        <dbReference type="ARBA" id="ARBA00022679"/>
    </source>
</evidence>
<evidence type="ECO:0000256" key="12">
    <source>
        <dbReference type="ARBA" id="ARBA00023306"/>
    </source>
</evidence>
<comment type="subcellular location">
    <subcellularLocation>
        <location evidence="1">Cell membrane</location>
        <topology evidence="1">Multi-pass membrane protein</topology>
    </subcellularLocation>
</comment>
<dbReference type="PANTHER" id="PTHR30474:SF2">
    <property type="entry name" value="PEPTIDOGLYCAN GLYCOSYLTRANSFERASE FTSW-RELATED"/>
    <property type="match status" value="1"/>
</dbReference>
<evidence type="ECO:0000256" key="19">
    <source>
        <dbReference type="ARBA" id="ARBA00044770"/>
    </source>
</evidence>
<organism evidence="23 24">
    <name type="scientific">Carboxydocella sporoproducens DSM 16521</name>
    <dbReference type="NCBI Taxonomy" id="1121270"/>
    <lineage>
        <taxon>Bacteria</taxon>
        <taxon>Bacillati</taxon>
        <taxon>Bacillota</taxon>
        <taxon>Clostridia</taxon>
        <taxon>Eubacteriales</taxon>
        <taxon>Clostridiales Family XVI. Incertae Sedis</taxon>
        <taxon>Carboxydocella</taxon>
    </lineage>
</organism>
<comment type="similarity">
    <text evidence="16">Belongs to the SEDS family. FtsW subfamily.</text>
</comment>
<proteinExistence type="inferred from homology"/>
<evidence type="ECO:0000256" key="20">
    <source>
        <dbReference type="ARBA" id="ARBA00049902"/>
    </source>
</evidence>
<evidence type="ECO:0000256" key="5">
    <source>
        <dbReference type="ARBA" id="ARBA00022676"/>
    </source>
</evidence>
<evidence type="ECO:0000256" key="7">
    <source>
        <dbReference type="ARBA" id="ARBA00022692"/>
    </source>
</evidence>
<evidence type="ECO:0000256" key="3">
    <source>
        <dbReference type="ARBA" id="ARBA00022475"/>
    </source>
</evidence>
<evidence type="ECO:0000256" key="11">
    <source>
        <dbReference type="ARBA" id="ARBA00023136"/>
    </source>
</evidence>
<keyword evidence="11 22" id="KW-0472">Membrane</keyword>
<dbReference type="Pfam" id="PF01098">
    <property type="entry name" value="FTSW_RODA_SPOVE"/>
    <property type="match status" value="1"/>
</dbReference>
<dbReference type="GO" id="GO:0008955">
    <property type="term" value="F:peptidoglycan glycosyltransferase activity"/>
    <property type="evidence" value="ECO:0007669"/>
    <property type="project" value="UniProtKB-EC"/>
</dbReference>
<accession>A0A1T4M8W5</accession>
<keyword evidence="4 23" id="KW-0132">Cell division</keyword>
<feature type="transmembrane region" description="Helical" evidence="22">
    <location>
        <begin position="282"/>
        <end position="302"/>
    </location>
</feature>
<evidence type="ECO:0000256" key="4">
    <source>
        <dbReference type="ARBA" id="ARBA00022618"/>
    </source>
</evidence>
<dbReference type="GO" id="GO:0008360">
    <property type="term" value="P:regulation of cell shape"/>
    <property type="evidence" value="ECO:0007669"/>
    <property type="project" value="UniProtKB-KW"/>
</dbReference>
<feature type="transmembrane region" description="Helical" evidence="22">
    <location>
        <begin position="196"/>
        <end position="219"/>
    </location>
</feature>
<evidence type="ECO:0000256" key="15">
    <source>
        <dbReference type="ARBA" id="ARBA00033270"/>
    </source>
</evidence>
<dbReference type="GO" id="GO:0032153">
    <property type="term" value="C:cell division site"/>
    <property type="evidence" value="ECO:0007669"/>
    <property type="project" value="TreeGrafter"/>
</dbReference>
<gene>
    <name evidence="23" type="ORF">SAMN02745885_00486</name>
</gene>
<feature type="transmembrane region" description="Helical" evidence="22">
    <location>
        <begin position="314"/>
        <end position="336"/>
    </location>
</feature>
<sequence length="386" mass="41434">MGKRKRHGADLMLLGAILVLLTIGLLMVFSASSIEAMLPKNGNPGEFGNPLAFFYRQSVAAGIGLVLMFAILRQDYRKLIGWKKIIFSATIILLVLVLIAGESRNGNKAWLGAGGFSLQPSEMAKLSLVIMLAAYFEREERLVKRGKKRKISYVPAIIQVVLILVLVGLEGDAGSAGVICLIAAVVLFAAGIPWAWIGALAAVLVPVAVLAVTTVGYRLKRFTVFLDPFQDPLGYGFQQAQALLAIGSGGLLGVGLGDGKSKYLWLPEQHNDFIFAVLAEEMGFIGGIIVFTLFAIVLYRVYEISKKAPDTFGRLLVTGMGAVLLVEALVNLAMVLDVFPVVGVTLPFISYGGSSLLFKLIAAGIILNVSRYTVEEENEGQELAVS</sequence>
<keyword evidence="6" id="KW-0808">Transferase</keyword>
<evidence type="ECO:0000256" key="14">
    <source>
        <dbReference type="ARBA" id="ARBA00032370"/>
    </source>
</evidence>
<keyword evidence="10 22" id="KW-1133">Transmembrane helix</keyword>
<keyword evidence="13" id="KW-0961">Cell wall biogenesis/degradation</keyword>
<comment type="catalytic activity">
    <reaction evidence="20">
        <text>[GlcNAc-(1-&gt;4)-Mur2Ac(oyl-L-Ala-gamma-D-Glu-L-Lys-D-Ala-D-Ala)](n)-di-trans,octa-cis-undecaprenyl diphosphate + beta-D-GlcNAc-(1-&gt;4)-Mur2Ac(oyl-L-Ala-gamma-D-Glu-L-Lys-D-Ala-D-Ala)-di-trans,octa-cis-undecaprenyl diphosphate = [GlcNAc-(1-&gt;4)-Mur2Ac(oyl-L-Ala-gamma-D-Glu-L-Lys-D-Ala-D-Ala)](n+1)-di-trans,octa-cis-undecaprenyl diphosphate + di-trans,octa-cis-undecaprenyl diphosphate + H(+)</text>
        <dbReference type="Rhea" id="RHEA:23708"/>
        <dbReference type="Rhea" id="RHEA-COMP:9602"/>
        <dbReference type="Rhea" id="RHEA-COMP:9603"/>
        <dbReference type="ChEBI" id="CHEBI:15378"/>
        <dbReference type="ChEBI" id="CHEBI:58405"/>
        <dbReference type="ChEBI" id="CHEBI:60033"/>
        <dbReference type="ChEBI" id="CHEBI:78435"/>
        <dbReference type="EC" id="2.4.99.28"/>
    </reaction>
</comment>
<keyword evidence="7 22" id="KW-0812">Transmembrane</keyword>
<dbReference type="Proteomes" id="UP000189933">
    <property type="component" value="Unassembled WGS sequence"/>
</dbReference>
<feature type="transmembrane region" description="Helical" evidence="22">
    <location>
        <begin position="54"/>
        <end position="72"/>
    </location>
</feature>
<evidence type="ECO:0000256" key="9">
    <source>
        <dbReference type="ARBA" id="ARBA00022984"/>
    </source>
</evidence>
<feature type="transmembrane region" description="Helical" evidence="22">
    <location>
        <begin position="240"/>
        <end position="257"/>
    </location>
</feature>
<dbReference type="InterPro" id="IPR001182">
    <property type="entry name" value="FtsW/RodA"/>
</dbReference>
<feature type="transmembrane region" description="Helical" evidence="22">
    <location>
        <begin position="348"/>
        <end position="369"/>
    </location>
</feature>
<keyword evidence="5" id="KW-0328">Glycosyltransferase</keyword>
<dbReference type="OrthoDB" id="9812661at2"/>
<evidence type="ECO:0000256" key="16">
    <source>
        <dbReference type="ARBA" id="ARBA00038053"/>
    </source>
</evidence>
<dbReference type="NCBIfam" id="TIGR02614">
    <property type="entry name" value="ftsW"/>
    <property type="match status" value="1"/>
</dbReference>
<dbReference type="GO" id="GO:0005886">
    <property type="term" value="C:plasma membrane"/>
    <property type="evidence" value="ECO:0007669"/>
    <property type="project" value="UniProtKB-SubCell"/>
</dbReference>
<dbReference type="AlphaFoldDB" id="A0A1T4M8W5"/>
<protein>
    <recommendedName>
        <fullName evidence="17">Probable peptidoglycan glycosyltransferase FtsW</fullName>
        <ecNumber evidence="19">2.4.99.28</ecNumber>
    </recommendedName>
    <alternativeName>
        <fullName evidence="18">Cell division protein FtsW</fullName>
    </alternativeName>
    <alternativeName>
        <fullName evidence="15">Cell wall polymerase</fullName>
    </alternativeName>
    <alternativeName>
        <fullName evidence="14">Peptidoglycan polymerase</fullName>
    </alternativeName>
</protein>
<keyword evidence="9" id="KW-0573">Peptidoglycan synthesis</keyword>
<dbReference type="RefSeq" id="WP_078664624.1">
    <property type="nucleotide sequence ID" value="NZ_FUXM01000003.1"/>
</dbReference>
<feature type="transmembrane region" description="Helical" evidence="22">
    <location>
        <begin position="157"/>
        <end position="190"/>
    </location>
</feature>
<evidence type="ECO:0000256" key="21">
    <source>
        <dbReference type="ARBA" id="ARBA00049966"/>
    </source>
</evidence>
<reference evidence="24" key="1">
    <citation type="submission" date="2017-02" db="EMBL/GenBank/DDBJ databases">
        <authorList>
            <person name="Varghese N."/>
            <person name="Submissions S."/>
        </authorList>
    </citation>
    <scope>NUCLEOTIDE SEQUENCE [LARGE SCALE GENOMIC DNA]</scope>
    <source>
        <strain evidence="24">DSM 16521</strain>
    </source>
</reference>
<evidence type="ECO:0000256" key="1">
    <source>
        <dbReference type="ARBA" id="ARBA00004651"/>
    </source>
</evidence>
<comment type="pathway">
    <text evidence="2">Cell wall biogenesis; peptidoglycan biosynthesis.</text>
</comment>
<feature type="transmembrane region" description="Helical" evidence="22">
    <location>
        <begin position="12"/>
        <end position="34"/>
    </location>
</feature>
<evidence type="ECO:0000256" key="8">
    <source>
        <dbReference type="ARBA" id="ARBA00022960"/>
    </source>
</evidence>
<evidence type="ECO:0000256" key="17">
    <source>
        <dbReference type="ARBA" id="ARBA00041185"/>
    </source>
</evidence>
<dbReference type="EMBL" id="FUXM01000003">
    <property type="protein sequence ID" value="SJZ63480.1"/>
    <property type="molecule type" value="Genomic_DNA"/>
</dbReference>
<evidence type="ECO:0000256" key="22">
    <source>
        <dbReference type="SAM" id="Phobius"/>
    </source>
</evidence>
<name>A0A1T4M8W5_9FIRM</name>
<evidence type="ECO:0000256" key="10">
    <source>
        <dbReference type="ARBA" id="ARBA00022989"/>
    </source>
</evidence>
<dbReference type="GO" id="GO:0071555">
    <property type="term" value="P:cell wall organization"/>
    <property type="evidence" value="ECO:0007669"/>
    <property type="project" value="UniProtKB-KW"/>
</dbReference>